<gene>
    <name evidence="6" type="ORF">K6Q96_20130</name>
</gene>
<evidence type="ECO:0000256" key="3">
    <source>
        <dbReference type="ARBA" id="ARBA00023125"/>
    </source>
</evidence>
<dbReference type="SUPFAM" id="SSF46785">
    <property type="entry name" value="Winged helix' DNA-binding domain"/>
    <property type="match status" value="1"/>
</dbReference>
<dbReference type="Proteomes" id="UP001056255">
    <property type="component" value="Chromosome II"/>
</dbReference>
<keyword evidence="2" id="KW-0805">Transcription regulation</keyword>
<dbReference type="PANTHER" id="PTHR30537:SF31">
    <property type="entry name" value="TRANSCRIPTIONAL REGULATOR, LYSR FAMILY"/>
    <property type="match status" value="1"/>
</dbReference>
<name>A0ABY4X2S0_9GAMM</name>
<dbReference type="RefSeq" id="WP_251882234.1">
    <property type="nucleotide sequence ID" value="NZ_CP082276.1"/>
</dbReference>
<feature type="domain" description="HTH lysR-type" evidence="5">
    <location>
        <begin position="10"/>
        <end position="60"/>
    </location>
</feature>
<dbReference type="InterPro" id="IPR000847">
    <property type="entry name" value="LysR_HTH_N"/>
</dbReference>
<dbReference type="PROSITE" id="PS50931">
    <property type="entry name" value="HTH_LYSR"/>
    <property type="match status" value="1"/>
</dbReference>
<evidence type="ECO:0000313" key="7">
    <source>
        <dbReference type="Proteomes" id="UP001056255"/>
    </source>
</evidence>
<evidence type="ECO:0000313" key="6">
    <source>
        <dbReference type="EMBL" id="USH05510.1"/>
    </source>
</evidence>
<evidence type="ECO:0000256" key="2">
    <source>
        <dbReference type="ARBA" id="ARBA00023015"/>
    </source>
</evidence>
<dbReference type="PANTHER" id="PTHR30537">
    <property type="entry name" value="HTH-TYPE TRANSCRIPTIONAL REGULATOR"/>
    <property type="match status" value="1"/>
</dbReference>
<dbReference type="Pfam" id="PF03466">
    <property type="entry name" value="LysR_substrate"/>
    <property type="match status" value="1"/>
</dbReference>
<comment type="similarity">
    <text evidence="1">Belongs to the LysR transcriptional regulatory family.</text>
</comment>
<accession>A0ABY4X2S0</accession>
<proteinExistence type="inferred from homology"/>
<dbReference type="InterPro" id="IPR058163">
    <property type="entry name" value="LysR-type_TF_proteobact-type"/>
</dbReference>
<reference evidence="6" key="1">
    <citation type="submission" date="2021-08" db="EMBL/GenBank/DDBJ databases">
        <authorList>
            <person name="Sakaguchi M."/>
            <person name="Kikuchi T."/>
            <person name="Urbanczyk H."/>
        </authorList>
    </citation>
    <scope>NUCLEOTIDE SEQUENCE</scope>
    <source>
        <strain evidence="6">020920N</strain>
    </source>
</reference>
<organism evidence="6 7">
    <name type="scientific">Grimontia kaedaensis</name>
    <dbReference type="NCBI Taxonomy" id="2872157"/>
    <lineage>
        <taxon>Bacteria</taxon>
        <taxon>Pseudomonadati</taxon>
        <taxon>Pseudomonadota</taxon>
        <taxon>Gammaproteobacteria</taxon>
        <taxon>Vibrionales</taxon>
        <taxon>Vibrionaceae</taxon>
        <taxon>Grimontia</taxon>
    </lineage>
</organism>
<keyword evidence="7" id="KW-1185">Reference proteome</keyword>
<dbReference type="Gene3D" id="3.40.190.290">
    <property type="match status" value="1"/>
</dbReference>
<sequence length="305" mass="33950">MKVDLNDYFYFVHVVEKKGYTAAAKALDMPKSRLSRHVVQLEERLGVRLLQRTSRNVAVTEEGKSFYQHARKLVDTLELAEAAMDNRSGKLTGKVVISCSTGVAQFALLSIVTEFAKLHPKVHIEQRVTNAMEDLVAEGIDIAIRGHSAELPDSSLIQRFITNVEWQFYCSPRYLDTLQQLNTPYDLADCQFLKVGRSGSKDAIPLMNRDGLRTHQTSNIALCSEDMSTIRQAAIEGLGVTALPDYVCRTALQTGELVRVLPDWLSQSASLSLLMPSRLGVPPHTKALAEFIREKLPLVVSGERP</sequence>
<dbReference type="InterPro" id="IPR005119">
    <property type="entry name" value="LysR_subst-bd"/>
</dbReference>
<protein>
    <submittedName>
        <fullName evidence="6">LysR family transcriptional regulator</fullName>
    </submittedName>
</protein>
<dbReference type="Pfam" id="PF00126">
    <property type="entry name" value="HTH_1"/>
    <property type="match status" value="1"/>
</dbReference>
<dbReference type="InterPro" id="IPR036390">
    <property type="entry name" value="WH_DNA-bd_sf"/>
</dbReference>
<keyword evidence="3" id="KW-0238">DNA-binding</keyword>
<dbReference type="EMBL" id="CP082276">
    <property type="protein sequence ID" value="USH05510.1"/>
    <property type="molecule type" value="Genomic_DNA"/>
</dbReference>
<dbReference type="Gene3D" id="1.10.10.10">
    <property type="entry name" value="Winged helix-like DNA-binding domain superfamily/Winged helix DNA-binding domain"/>
    <property type="match status" value="1"/>
</dbReference>
<dbReference type="InterPro" id="IPR036388">
    <property type="entry name" value="WH-like_DNA-bd_sf"/>
</dbReference>
<keyword evidence="4" id="KW-0804">Transcription</keyword>
<evidence type="ECO:0000259" key="5">
    <source>
        <dbReference type="PROSITE" id="PS50931"/>
    </source>
</evidence>
<evidence type="ECO:0000256" key="1">
    <source>
        <dbReference type="ARBA" id="ARBA00009437"/>
    </source>
</evidence>
<evidence type="ECO:0000256" key="4">
    <source>
        <dbReference type="ARBA" id="ARBA00023163"/>
    </source>
</evidence>
<dbReference type="CDD" id="cd08422">
    <property type="entry name" value="PBP2_CrgA_like"/>
    <property type="match status" value="1"/>
</dbReference>
<dbReference type="SUPFAM" id="SSF53850">
    <property type="entry name" value="Periplasmic binding protein-like II"/>
    <property type="match status" value="1"/>
</dbReference>